<dbReference type="Proteomes" id="UP000294850">
    <property type="component" value="Unassembled WGS sequence"/>
</dbReference>
<dbReference type="CDD" id="cd00229">
    <property type="entry name" value="SGNH_hydrolase"/>
    <property type="match status" value="1"/>
</dbReference>
<accession>A0A4V2Z4V3</accession>
<protein>
    <submittedName>
        <fullName evidence="2">SGNH/GDSL hydrolase family protein</fullName>
    </submittedName>
</protein>
<evidence type="ECO:0000256" key="1">
    <source>
        <dbReference type="SAM" id="SignalP"/>
    </source>
</evidence>
<name>A0A4V2Z4V3_9BACT</name>
<dbReference type="GO" id="GO:0016788">
    <property type="term" value="F:hydrolase activity, acting on ester bonds"/>
    <property type="evidence" value="ECO:0007669"/>
    <property type="project" value="UniProtKB-ARBA"/>
</dbReference>
<dbReference type="EMBL" id="SMFL01000001">
    <property type="protein sequence ID" value="TDE18188.1"/>
    <property type="molecule type" value="Genomic_DNA"/>
</dbReference>
<reference evidence="2 3" key="1">
    <citation type="submission" date="2019-03" db="EMBL/GenBank/DDBJ databases">
        <title>Dyadobacter AR-3-6 sp. nov., isolated from arctic soil.</title>
        <authorList>
            <person name="Chaudhary D.K."/>
        </authorList>
    </citation>
    <scope>NUCLEOTIDE SEQUENCE [LARGE SCALE GENOMIC DNA]</scope>
    <source>
        <strain evidence="2 3">AR-3-6</strain>
    </source>
</reference>
<dbReference type="RefSeq" id="WP_131955859.1">
    <property type="nucleotide sequence ID" value="NZ_SMFL01000001.1"/>
</dbReference>
<keyword evidence="2" id="KW-0378">Hydrolase</keyword>
<dbReference type="AlphaFoldDB" id="A0A4V2Z4V3"/>
<dbReference type="Gene3D" id="3.40.50.1110">
    <property type="entry name" value="SGNH hydrolase"/>
    <property type="match status" value="1"/>
</dbReference>
<dbReference type="SUPFAM" id="SSF52266">
    <property type="entry name" value="SGNH hydrolase"/>
    <property type="match status" value="1"/>
</dbReference>
<evidence type="ECO:0000313" key="2">
    <source>
        <dbReference type="EMBL" id="TDE18188.1"/>
    </source>
</evidence>
<keyword evidence="3" id="KW-1185">Reference proteome</keyword>
<evidence type="ECO:0000313" key="3">
    <source>
        <dbReference type="Proteomes" id="UP000294850"/>
    </source>
</evidence>
<dbReference type="InterPro" id="IPR036514">
    <property type="entry name" value="SGNH_hydro_sf"/>
</dbReference>
<dbReference type="OrthoDB" id="1091634at2"/>
<sequence>MQNRNYLLIFTFLLFLNLVSQKNGVCATFNSKLIDADTLTLGRGTDFNKTFKETKNEGWYGNEELSPADGLLTKIEINAAYTGSVTFAIGLIDQFNIFIPERKFQRKVKPGLNVIAVNETIKSGQQLFIKTPAGPVRYFAGKGGKIFVSKNRKGNELTVMENAHLAFSYKIKTGLISQAPARKTIVSQNSGKTPYKNILIIGNSITKHPLAPFWWGNWGMAASTKEKDFVHLLVSLLRQRSPSIDFSVLQASGWERNHEKFVFAAYDSVFLNKPDLVIIRLGENVKELAGFDQSYLNFINYIKEKSPAARIVVTGNFWTNHAKDLAIKKAAESAKVLYIPLDDLDTKENKSSIGAIVTGDDGAKHVIDHNGVANHPGDEGMKQIAERIYSMLP</sequence>
<comment type="caution">
    <text evidence="2">The sequence shown here is derived from an EMBL/GenBank/DDBJ whole genome shotgun (WGS) entry which is preliminary data.</text>
</comment>
<gene>
    <name evidence="2" type="ORF">E0F88_01185</name>
</gene>
<keyword evidence="1" id="KW-0732">Signal</keyword>
<organism evidence="2 3">
    <name type="scientific">Dyadobacter psychrotolerans</name>
    <dbReference type="NCBI Taxonomy" id="2541721"/>
    <lineage>
        <taxon>Bacteria</taxon>
        <taxon>Pseudomonadati</taxon>
        <taxon>Bacteroidota</taxon>
        <taxon>Cytophagia</taxon>
        <taxon>Cytophagales</taxon>
        <taxon>Spirosomataceae</taxon>
        <taxon>Dyadobacter</taxon>
    </lineage>
</organism>
<proteinExistence type="predicted"/>
<feature type="signal peptide" evidence="1">
    <location>
        <begin position="1"/>
        <end position="22"/>
    </location>
</feature>
<feature type="chain" id="PRO_5020799908" evidence="1">
    <location>
        <begin position="23"/>
        <end position="393"/>
    </location>
</feature>